<dbReference type="CDD" id="cd05013">
    <property type="entry name" value="SIS_RpiR"/>
    <property type="match status" value="1"/>
</dbReference>
<dbReference type="EMBL" id="JACNEP010000004">
    <property type="protein sequence ID" value="MBC3765608.1"/>
    <property type="molecule type" value="Genomic_DNA"/>
</dbReference>
<evidence type="ECO:0000256" key="2">
    <source>
        <dbReference type="ARBA" id="ARBA00023125"/>
    </source>
</evidence>
<feature type="domain" description="SIS" evidence="5">
    <location>
        <begin position="117"/>
        <end position="256"/>
    </location>
</feature>
<dbReference type="GO" id="GO:1901135">
    <property type="term" value="P:carbohydrate derivative metabolic process"/>
    <property type="evidence" value="ECO:0007669"/>
    <property type="project" value="InterPro"/>
</dbReference>
<dbReference type="PROSITE" id="PS51464">
    <property type="entry name" value="SIS"/>
    <property type="match status" value="1"/>
</dbReference>
<evidence type="ECO:0000313" key="6">
    <source>
        <dbReference type="EMBL" id="MBC3765608.1"/>
    </source>
</evidence>
<name>A0A8J6M1M2_9ALTE</name>
<dbReference type="InterPro" id="IPR047640">
    <property type="entry name" value="RpiR-like"/>
</dbReference>
<reference evidence="6" key="1">
    <citation type="journal article" date="2018" name="Int. J. Syst. Evol. Microbiol.">
        <title>Neptunicella marina gen. nov., sp. nov., isolated from surface seawater.</title>
        <authorList>
            <person name="Liu X."/>
            <person name="Lai Q."/>
            <person name="Du Y."/>
            <person name="Zhang X."/>
            <person name="Liu Z."/>
            <person name="Sun F."/>
            <person name="Shao Z."/>
        </authorList>
    </citation>
    <scope>NUCLEOTIDE SEQUENCE</scope>
    <source>
        <strain evidence="6">S27-2</strain>
    </source>
</reference>
<dbReference type="InterPro" id="IPR009057">
    <property type="entry name" value="Homeodomain-like_sf"/>
</dbReference>
<reference evidence="6" key="2">
    <citation type="submission" date="2020-08" db="EMBL/GenBank/DDBJ databases">
        <authorList>
            <person name="Lai Q."/>
        </authorList>
    </citation>
    <scope>NUCLEOTIDE SEQUENCE</scope>
    <source>
        <strain evidence="6">S27-2</strain>
    </source>
</reference>
<dbReference type="Pfam" id="PF01418">
    <property type="entry name" value="HTH_6"/>
    <property type="match status" value="1"/>
</dbReference>
<dbReference type="PROSITE" id="PS51071">
    <property type="entry name" value="HTH_RPIR"/>
    <property type="match status" value="1"/>
</dbReference>
<keyword evidence="3" id="KW-0804">Transcription</keyword>
<keyword evidence="1" id="KW-0805">Transcription regulation</keyword>
<dbReference type="GO" id="GO:0097367">
    <property type="term" value="F:carbohydrate derivative binding"/>
    <property type="evidence" value="ECO:0007669"/>
    <property type="project" value="InterPro"/>
</dbReference>
<dbReference type="SUPFAM" id="SSF46689">
    <property type="entry name" value="Homeodomain-like"/>
    <property type="match status" value="1"/>
</dbReference>
<dbReference type="InterPro" id="IPR046348">
    <property type="entry name" value="SIS_dom_sf"/>
</dbReference>
<dbReference type="AlphaFoldDB" id="A0A8J6M1M2"/>
<evidence type="ECO:0000259" key="4">
    <source>
        <dbReference type="PROSITE" id="PS51071"/>
    </source>
</evidence>
<keyword evidence="7" id="KW-1185">Reference proteome</keyword>
<dbReference type="SUPFAM" id="SSF53697">
    <property type="entry name" value="SIS domain"/>
    <property type="match status" value="1"/>
</dbReference>
<dbReference type="PANTHER" id="PTHR30514">
    <property type="entry name" value="GLUCOKINASE"/>
    <property type="match status" value="1"/>
</dbReference>
<dbReference type="GO" id="GO:0003700">
    <property type="term" value="F:DNA-binding transcription factor activity"/>
    <property type="evidence" value="ECO:0007669"/>
    <property type="project" value="InterPro"/>
</dbReference>
<comment type="caution">
    <text evidence="6">The sequence shown here is derived from an EMBL/GenBank/DDBJ whole genome shotgun (WGS) entry which is preliminary data.</text>
</comment>
<dbReference type="InterPro" id="IPR000281">
    <property type="entry name" value="HTH_RpiR"/>
</dbReference>
<evidence type="ECO:0000313" key="7">
    <source>
        <dbReference type="Proteomes" id="UP000601768"/>
    </source>
</evidence>
<dbReference type="GO" id="GO:0003677">
    <property type="term" value="F:DNA binding"/>
    <property type="evidence" value="ECO:0007669"/>
    <property type="project" value="UniProtKB-KW"/>
</dbReference>
<accession>A0A8J6M1M2</accession>
<dbReference type="InterPro" id="IPR036388">
    <property type="entry name" value="WH-like_DNA-bd_sf"/>
</dbReference>
<keyword evidence="2" id="KW-0238">DNA-binding</keyword>
<sequence>MDIVTRMQHSLPVLSQAEQKIARFILNDIAYAAQAPIHELAEKSGVSHASITRLSRALKCKNVREMKMLLAQSLAVGQRFLNEQPVEKKASPAVYQAIHELLEINAGLISDKNIDDACNAILAAKQTLVFGVGGGSTIMAQECHHRMFRLSINTHAYSDPLLMRMTAATVDEQDVVLCLSLSGYSPDVEAAVEIAKEYGATVIGICPVGTLANLCDIYLPIEGREDEYIFMPSVSRYVMLAAIDILVSELAVRNQDNSREKLRRIKHHLDQHRKGPDRLPLGD</sequence>
<evidence type="ECO:0000256" key="3">
    <source>
        <dbReference type="ARBA" id="ARBA00023163"/>
    </source>
</evidence>
<dbReference type="InterPro" id="IPR035472">
    <property type="entry name" value="RpiR-like_SIS"/>
</dbReference>
<dbReference type="Pfam" id="PF01380">
    <property type="entry name" value="SIS"/>
    <property type="match status" value="1"/>
</dbReference>
<dbReference type="Proteomes" id="UP000601768">
    <property type="component" value="Unassembled WGS sequence"/>
</dbReference>
<dbReference type="Gene3D" id="1.10.10.10">
    <property type="entry name" value="Winged helix-like DNA-binding domain superfamily/Winged helix DNA-binding domain"/>
    <property type="match status" value="1"/>
</dbReference>
<gene>
    <name evidence="6" type="ORF">H8B19_06950</name>
</gene>
<dbReference type="PANTHER" id="PTHR30514:SF1">
    <property type="entry name" value="HTH-TYPE TRANSCRIPTIONAL REGULATOR HEXR-RELATED"/>
    <property type="match status" value="1"/>
</dbReference>
<organism evidence="6 7">
    <name type="scientific">Neptunicella marina</name>
    <dbReference type="NCBI Taxonomy" id="2125989"/>
    <lineage>
        <taxon>Bacteria</taxon>
        <taxon>Pseudomonadati</taxon>
        <taxon>Pseudomonadota</taxon>
        <taxon>Gammaproteobacteria</taxon>
        <taxon>Alteromonadales</taxon>
        <taxon>Alteromonadaceae</taxon>
        <taxon>Neptunicella</taxon>
    </lineage>
</organism>
<evidence type="ECO:0000256" key="1">
    <source>
        <dbReference type="ARBA" id="ARBA00023015"/>
    </source>
</evidence>
<protein>
    <submittedName>
        <fullName evidence="6">MurR/RpiR family transcriptional regulator</fullName>
    </submittedName>
</protein>
<dbReference type="Gene3D" id="3.40.50.10490">
    <property type="entry name" value="Glucose-6-phosphate isomerase like protein, domain 1"/>
    <property type="match status" value="1"/>
</dbReference>
<evidence type="ECO:0000259" key="5">
    <source>
        <dbReference type="PROSITE" id="PS51464"/>
    </source>
</evidence>
<dbReference type="InterPro" id="IPR001347">
    <property type="entry name" value="SIS_dom"/>
</dbReference>
<proteinExistence type="predicted"/>
<dbReference type="RefSeq" id="WP_186506077.1">
    <property type="nucleotide sequence ID" value="NZ_JACNEP010000004.1"/>
</dbReference>
<feature type="domain" description="HTH rpiR-type" evidence="4">
    <location>
        <begin position="1"/>
        <end position="77"/>
    </location>
</feature>